<feature type="chain" id="PRO_5010857976" description="Glycopeptide" evidence="1">
    <location>
        <begin position="23"/>
        <end position="159"/>
    </location>
</feature>
<dbReference type="GeneID" id="36329283"/>
<name>A0A1X6NCM1_9APHY</name>
<evidence type="ECO:0000256" key="1">
    <source>
        <dbReference type="SAM" id="SignalP"/>
    </source>
</evidence>
<feature type="signal peptide" evidence="1">
    <location>
        <begin position="1"/>
        <end position="22"/>
    </location>
</feature>
<gene>
    <name evidence="2" type="ORF">POSPLADRAFT_1133378</name>
</gene>
<accession>A0A1X6NCM1</accession>
<reference evidence="2 3" key="1">
    <citation type="submission" date="2017-04" db="EMBL/GenBank/DDBJ databases">
        <title>Genome Sequence of the Model Brown-Rot Fungus Postia placenta SB12.</title>
        <authorList>
            <consortium name="DOE Joint Genome Institute"/>
            <person name="Gaskell J."/>
            <person name="Kersten P."/>
            <person name="Larrondo L.F."/>
            <person name="Canessa P."/>
            <person name="Martinez D."/>
            <person name="Hibbett D."/>
            <person name="Schmoll M."/>
            <person name="Kubicek C.P."/>
            <person name="Martinez A.T."/>
            <person name="Yadav J."/>
            <person name="Master E."/>
            <person name="Magnuson J.K."/>
            <person name="James T."/>
            <person name="Yaver D."/>
            <person name="Berka R."/>
            <person name="Labutti K."/>
            <person name="Lipzen A."/>
            <person name="Aerts A."/>
            <person name="Barry K."/>
            <person name="Henrissat B."/>
            <person name="Blanchette R."/>
            <person name="Grigoriev I."/>
            <person name="Cullen D."/>
        </authorList>
    </citation>
    <scope>NUCLEOTIDE SEQUENCE [LARGE SCALE GENOMIC DNA]</scope>
    <source>
        <strain evidence="2 3">MAD-698-R-SB12</strain>
    </source>
</reference>
<evidence type="ECO:0000313" key="2">
    <source>
        <dbReference type="EMBL" id="OSX66378.1"/>
    </source>
</evidence>
<organism evidence="2 3">
    <name type="scientific">Postia placenta MAD-698-R-SB12</name>
    <dbReference type="NCBI Taxonomy" id="670580"/>
    <lineage>
        <taxon>Eukaryota</taxon>
        <taxon>Fungi</taxon>
        <taxon>Dikarya</taxon>
        <taxon>Basidiomycota</taxon>
        <taxon>Agaricomycotina</taxon>
        <taxon>Agaricomycetes</taxon>
        <taxon>Polyporales</taxon>
        <taxon>Adustoporiaceae</taxon>
        <taxon>Rhodonia</taxon>
    </lineage>
</organism>
<sequence length="159" mass="16536">MSFTLVTAAIAATLFATAGVNAEQHIIRFSNQCGYGTPQLIQGGNVLSTGEDYVSNGPFESAISYLQTGPCLFNGEECLLVEMTIGNPTVPGGGPSVDLSLIPPHAYNVETSFAFWGGTGGCNNTGADCADPTCADAFFTPDETQVQVSCQGDNVRTLL</sequence>
<evidence type="ECO:0000313" key="3">
    <source>
        <dbReference type="Proteomes" id="UP000194127"/>
    </source>
</evidence>
<dbReference type="STRING" id="670580.A0A1X6NCM1"/>
<keyword evidence="1" id="KW-0732">Signal</keyword>
<evidence type="ECO:0008006" key="4">
    <source>
        <dbReference type="Google" id="ProtNLM"/>
    </source>
</evidence>
<dbReference type="AlphaFoldDB" id="A0A1X6NCM1"/>
<proteinExistence type="predicted"/>
<dbReference type="OrthoDB" id="3342934at2759"/>
<dbReference type="EMBL" id="KZ110592">
    <property type="protein sequence ID" value="OSX66378.1"/>
    <property type="molecule type" value="Genomic_DNA"/>
</dbReference>
<protein>
    <recommendedName>
        <fullName evidence="4">Glycopeptide</fullName>
    </recommendedName>
</protein>
<keyword evidence="3" id="KW-1185">Reference proteome</keyword>
<dbReference type="Proteomes" id="UP000194127">
    <property type="component" value="Unassembled WGS sequence"/>
</dbReference>
<dbReference type="RefSeq" id="XP_024343172.1">
    <property type="nucleotide sequence ID" value="XM_024484334.1"/>
</dbReference>